<accession>A0A8T8SCZ9</accession>
<dbReference type="AlphaFoldDB" id="A0A8T8SCZ9"/>
<feature type="region of interest" description="Disordered" evidence="1">
    <location>
        <begin position="177"/>
        <end position="196"/>
    </location>
</feature>
<evidence type="ECO:0000313" key="3">
    <source>
        <dbReference type="Proteomes" id="UP000077671"/>
    </source>
</evidence>
<evidence type="ECO:0000313" key="2">
    <source>
        <dbReference type="EMBL" id="KAE8237417.1"/>
    </source>
</evidence>
<reference evidence="2" key="1">
    <citation type="submission" date="2016-04" db="EMBL/GenBank/DDBJ databases">
        <authorList>
            <person name="Nguyen H.D."/>
            <person name="Kesanakurti P."/>
            <person name="Cullis J."/>
            <person name="Levesque C.A."/>
            <person name="Hambleton S."/>
        </authorList>
    </citation>
    <scope>NUCLEOTIDE SEQUENCE</scope>
    <source>
        <strain evidence="2">DAOMC 238032</strain>
    </source>
</reference>
<gene>
    <name evidence="2" type="ORF">A4X03_0g9125</name>
</gene>
<reference evidence="2" key="2">
    <citation type="journal article" date="2019" name="IMA Fungus">
        <title>Genome sequencing and comparison of five Tilletia species to identify candidate genes for the detection of regulated species infecting wheat.</title>
        <authorList>
            <person name="Nguyen H.D.T."/>
            <person name="Sultana T."/>
            <person name="Kesanakurti P."/>
            <person name="Hambleton S."/>
        </authorList>
    </citation>
    <scope>NUCLEOTIDE SEQUENCE</scope>
    <source>
        <strain evidence="2">DAOMC 238032</strain>
    </source>
</reference>
<proteinExistence type="predicted"/>
<comment type="caution">
    <text evidence="2">The sequence shown here is derived from an EMBL/GenBank/DDBJ whole genome shotgun (WGS) entry which is preliminary data.</text>
</comment>
<name>A0A8T8SCZ9_9BASI</name>
<organism evidence="2 3">
    <name type="scientific">Tilletia caries</name>
    <name type="common">wheat bunt fungus</name>
    <dbReference type="NCBI Taxonomy" id="13290"/>
    <lineage>
        <taxon>Eukaryota</taxon>
        <taxon>Fungi</taxon>
        <taxon>Dikarya</taxon>
        <taxon>Basidiomycota</taxon>
        <taxon>Ustilaginomycotina</taxon>
        <taxon>Exobasidiomycetes</taxon>
        <taxon>Tilletiales</taxon>
        <taxon>Tilletiaceae</taxon>
        <taxon>Tilletia</taxon>
    </lineage>
</organism>
<dbReference type="Proteomes" id="UP000077671">
    <property type="component" value="Unassembled WGS sequence"/>
</dbReference>
<protein>
    <submittedName>
        <fullName evidence="2">Uncharacterized protein</fullName>
    </submittedName>
</protein>
<sequence>MLQNLAQHGDNGPPIDMPSMMEALAQNSARPRYAFMVLNLIASIAGPDGRAGPLVVTDGSAATIRDWLCDALAPMGSRDPRRKALADRVKSELVSDGRLPADAVAAKTIIDDELRQRVRTAGRANVSRAVSDLVRAGMLHRHYQGYRVDHYNRGARRQAVYTLSRVARELLQTATVGRSTSGTPGEDSLPLFSYAR</sequence>
<evidence type="ECO:0000256" key="1">
    <source>
        <dbReference type="SAM" id="MobiDB-lite"/>
    </source>
</evidence>
<dbReference type="EMBL" id="LWDD02003329">
    <property type="protein sequence ID" value="KAE8237417.1"/>
    <property type="molecule type" value="Genomic_DNA"/>
</dbReference>